<sequence length="41" mass="4361">MAPSIPRARGQRVWTSDFGACAATTPESAMTTRAETAMNSM</sequence>
<keyword evidence="2" id="KW-1185">Reference proteome</keyword>
<organism evidence="1 2">
    <name type="scientific">Rhodococcus wratislaviensis</name>
    <name type="common">Tsukamurella wratislaviensis</name>
    <dbReference type="NCBI Taxonomy" id="44752"/>
    <lineage>
        <taxon>Bacteria</taxon>
        <taxon>Bacillati</taxon>
        <taxon>Actinomycetota</taxon>
        <taxon>Actinomycetes</taxon>
        <taxon>Mycobacteriales</taxon>
        <taxon>Nocardiaceae</taxon>
        <taxon>Rhodococcus</taxon>
    </lineage>
</organism>
<accession>A0A402CGT7</accession>
<gene>
    <name evidence="1" type="ORF">Rhow_006939</name>
</gene>
<evidence type="ECO:0000313" key="2">
    <source>
        <dbReference type="Proteomes" id="UP000287519"/>
    </source>
</evidence>
<comment type="caution">
    <text evidence="1">The sequence shown here is derived from an EMBL/GenBank/DDBJ whole genome shotgun (WGS) entry which is preliminary data.</text>
</comment>
<protein>
    <submittedName>
        <fullName evidence="1">Uncharacterized protein</fullName>
    </submittedName>
</protein>
<dbReference type="Proteomes" id="UP000287519">
    <property type="component" value="Unassembled WGS sequence"/>
</dbReference>
<proteinExistence type="predicted"/>
<name>A0A402CGT7_RHOWR</name>
<reference evidence="1 2" key="1">
    <citation type="submission" date="2018-11" db="EMBL/GenBank/DDBJ databases">
        <title>Microbial catabolism of amino acid.</title>
        <authorList>
            <person name="Hibi M."/>
            <person name="Ogawa J."/>
        </authorList>
    </citation>
    <scope>NUCLEOTIDE SEQUENCE [LARGE SCALE GENOMIC DNA]</scope>
    <source>
        <strain evidence="1 2">C31-06</strain>
    </source>
</reference>
<dbReference type="AlphaFoldDB" id="A0A402CGT7"/>
<evidence type="ECO:0000313" key="1">
    <source>
        <dbReference type="EMBL" id="GCE42810.1"/>
    </source>
</evidence>
<dbReference type="EMBL" id="BHYM01000061">
    <property type="protein sequence ID" value="GCE42810.1"/>
    <property type="molecule type" value="Genomic_DNA"/>
</dbReference>